<evidence type="ECO:0000256" key="2">
    <source>
        <dbReference type="ARBA" id="ARBA00022737"/>
    </source>
</evidence>
<feature type="domain" description="Calx-beta" evidence="6">
    <location>
        <begin position="1490"/>
        <end position="1588"/>
    </location>
</feature>
<keyword evidence="4" id="KW-0406">Ion transport</keyword>
<keyword evidence="3" id="KW-0106">Calcium</keyword>
<dbReference type="InterPro" id="IPR051171">
    <property type="entry name" value="CaCA"/>
</dbReference>
<feature type="domain" description="Calx-beta" evidence="6">
    <location>
        <begin position="450"/>
        <end position="549"/>
    </location>
</feature>
<dbReference type="Gene3D" id="2.60.40.2030">
    <property type="match status" value="13"/>
</dbReference>
<feature type="domain" description="Calx-beta" evidence="6">
    <location>
        <begin position="2718"/>
        <end position="2817"/>
    </location>
</feature>
<feature type="domain" description="Calx-beta" evidence="6">
    <location>
        <begin position="924"/>
        <end position="1022"/>
    </location>
</feature>
<feature type="domain" description="Calx-beta" evidence="6">
    <location>
        <begin position="2602"/>
        <end position="2696"/>
    </location>
</feature>
<name>A0ABM6W8Z7_9BACT</name>
<keyword evidence="4" id="KW-0813">Transport</keyword>
<keyword evidence="1 5" id="KW-0732">Signal</keyword>
<dbReference type="PANTHER" id="PTHR11878:SF65">
    <property type="entry name" value="NA_CA-EXCHANGE PROTEIN, ISOFORM G"/>
    <property type="match status" value="1"/>
</dbReference>
<dbReference type="SMART" id="SM00237">
    <property type="entry name" value="Calx_beta"/>
    <property type="match status" value="7"/>
</dbReference>
<reference evidence="7 8" key="1">
    <citation type="submission" date="2018-05" db="EMBL/GenBank/DDBJ databases">
        <title>Chitinophaga sp. nov., isolated from rhizosphere soil of Alhagi.</title>
        <authorList>
            <person name="Liu Y."/>
        </authorList>
    </citation>
    <scope>NUCLEOTIDE SEQUENCE [LARGE SCALE GENOMIC DNA]</scope>
    <source>
        <strain evidence="7 8">T22</strain>
    </source>
</reference>
<evidence type="ECO:0000256" key="4">
    <source>
        <dbReference type="ARBA" id="ARBA00023065"/>
    </source>
</evidence>
<dbReference type="Pfam" id="PF03160">
    <property type="entry name" value="Calx-beta"/>
    <property type="match status" value="9"/>
</dbReference>
<dbReference type="InterPro" id="IPR003644">
    <property type="entry name" value="Calx_beta"/>
</dbReference>
<dbReference type="Pfam" id="PF13585">
    <property type="entry name" value="CHU_C"/>
    <property type="match status" value="1"/>
</dbReference>
<evidence type="ECO:0000256" key="3">
    <source>
        <dbReference type="ARBA" id="ARBA00022837"/>
    </source>
</evidence>
<dbReference type="PANTHER" id="PTHR11878">
    <property type="entry name" value="SODIUM/CALCIUM EXCHANGER"/>
    <property type="match status" value="1"/>
</dbReference>
<evidence type="ECO:0000313" key="7">
    <source>
        <dbReference type="EMBL" id="AWO00380.1"/>
    </source>
</evidence>
<dbReference type="Proteomes" id="UP000246099">
    <property type="component" value="Chromosome"/>
</dbReference>
<proteinExistence type="predicted"/>
<evidence type="ECO:0000256" key="5">
    <source>
        <dbReference type="SAM" id="SignalP"/>
    </source>
</evidence>
<dbReference type="InterPro" id="IPR026341">
    <property type="entry name" value="T9SS_type_B"/>
</dbReference>
<sequence>MLVLSYPMKISLRIAMLALLFCNSTAWAQVPSVIINPSGGTVSDNGLKITITENSVLTEYKGKKQYSEATSLAELDKGMRTYFMLERWVDATTAERTDTLHRWACEISDVQGQGTAADPWKVVKLMSMKNRTNANFNISVVYSYEEGKPWYRMDYYMSSDERIQSATDYGPYMVHIYHSERAFVHEVDCGLGFGDQAATAVDDQYHEVHAPGQPEPTLYGRVGIRKTSGSCSVADAGSHFFKAADGITSYYAGYTAGRDNKTGLGYKLENLLTTIEDPGMGLAIHKAILLDHSIPGYLYTERKSFIAGFDETDDGPSTLEDPAMALPKSWPLSKAQIGLSSATPQGLEGNNDHVIQGVTLHLENGMFNLPQVVHFRVTTTGTGTGHAGAADYTVQYSKMIIPAGDYTNVDLPLSNIIIHGNGTENEDKTLRIELLPTCSPQLQITGVTDATYTIVDDDENKVFLEPAASSLQEGGQIVVTVKLTGDPLGTDLPVTISTTPLTAKATDYELEFPSTPYTVTIPAGGSTATFTLKATPDLIIENTEKLQLKASAFFGPEERTHEVEIDIHDVTGDDPDNRVITFTAPATAEGSNMVVTASLPAGVTTEAPVTINLTYDEYAAGNTATMGDFLYGGINAFPASLTIPADGNNISFTLEVLQDWMIEPQEVLYFDAADADNAFTITGPVMLVFNDKVEDGLEATISVYTSEYQLSEADPDTEYQGYIVLPYITAEDIVVNVQVDAASTADENDFVVVDNLSVTIPAYANEGFFTFKIAADNVLEGTENLQFTFSLSGMPVTQADVITIADAQNTPANRQVYLTDAAPVNLTEGQEAEVKVRLNPGITAAFPIVVNIAADGASAATAADYTLDPAATVTFAPGETEKTIKVTAADDGLAEGNELLRLQLTADVATADGVPAIQSSALTKDITIQDPGSTSIIFTPEATTLHEGDPQVKVTAALSFGAALADIEITLDALTGSDIIADDVEVPLSVTIQAGQSQVEFYVRAKNDDVLEENETFQLGGTASGFTITGTTFTVTDATSLDPAKKQLVLEVDDNPLTEGNTTIVRVKLPGAVTTAKALNITLSSGAGTELLPAEYSFTDGTATVITTVTIPAGGSQASFTLQTNADNILEPTEKLELAVAGDDLLAGVTATALVNVTDATGLDPDNKKITLTASATAISEGGSVTYTVSLPSPVTTANALVISLSPLTGTTTAPEDFTGGYPPSITIPAGGHTGSITVDAATDNIIELQEKLRLHLSLTGFTFDNDVIDLDVNDVSPASPAIQLSLSAATVEEGDNVTVTATLQGFTSTQAITITLVRDAASTTDNDDHTLGTITIPAGQGAATTTITALTDLVLEHDEQLVLSGTAGTYQINAATLTIQDKTGTTANKTISVSAPGSELFEGSSMTLRVKLPDGITASEDIDVAITATTAMTGTEYSIAPTTLKILKGDNDAEFVLTAVDDALAEADEQITLQAAATVYGYGPQTATATITVKDLPGNNVITVTADVADVTENNTAKVRFSLPSGIKAGSAINITLTAGGTATAADFTSLPLTVTIPANEEYYELSLAAIKDNIIEATENLTLTAAATGYTISGSVALNVHDADLADAEVKLLSSHTDIDEGQTLTLTAALQNGMTTEIPIDIALSQNGGTALPADYSGLSTIRIEPAGPNTATVQILEDDLLEWPETFIIMGTATGVDITGVTVNIQDKNTAVLDNKKFTLTPDATSIEEGSTTTVWLRLPAGQKTAEAITVTLSAVTGTTLDAAEYQFPATVTIPANGDAVSFVVEAKTDNLLEPVEVLQLRASGSVYGASIADEVAINVTDQTGNNIITISGDTEVTEGGVAGTIRFSLPSGITSTGNVVITLVPGGTAVAADFATIPPSVTIPAGQPHAEITLQALKDKLIEPNEQLVLTPSATGFTFSGHAKLTVKDADLADATIVLTTTAASMAEGESITVTAEMQDNIRSLSAIDVVLSKTGSEADNDDHSPLGAIHINAGEASGTFVITALADLLLEGDETLVLGATAGGIPVTGVTAVIRDATDNAITITPAAATIKENEQATFTLRLPVNVTTTEKITVTLAKAAGSTVSDGEFVLPPTVEIPANGNQVTFTVDALPDDILEPDEILNIAASATVRGEVKTAAAAVTVQDATNTAANMHITVSGDTEVTEGNTAYITFSLPGTVSTAQNILITFTPGSATPAADADDITGGIPGSVIIPANSSSVTLAVTAVADAVIEPVEKLFLVPSAAGFTFSNNVMLNVKDQHHSGTITISSDKPLIREGVETATITVSLPGALVAGSNIQVDLQKAAASTAAHADHSALPPSVIIEAGKHEAVFTVTAATDLVLEGTETLVLEGSAAGYSVAGVSLQLEDATSLDPLNKVLRLTPANANLTEGQTGDFVVQLPAGVTSSQHITVQLSKTAAASTAADTDHTQIPVSVTIPAEQNASSSFDITAVTDLVIEPQEKLRIDGTPPAGFTFEGTDIFITDATGLSAANRAISITIDSTLLHEGNTSNVALALPAGITSSTDIAITIQPDAASTAGLADYSLVPATIILPKDNNKVTVVLEALADGLQEPDEQLALTGTAAGYTIIPSGMLTIPGDPAPQLSVTAVKVSDAAEPDTHGAFSIQLSAAAPADVTVTYSIGGTATAGADYAALTGQALIKAGETSVSVPVTVTDDEIIEGTETVELALQSAVFTFFGNTVNAMANNSVVSLQIADNDQAAVIIEKIADATEPSTPGSVKLRFSNPQTTSTVPVTITYTVAGTAAAGTDYDALPGTAVIPAGSNDVVVSIQPVDDAQLEGTETVIIQLDAATATLPGFTIGTPAAATVNLYDNDVVSMEIFGLNQVVEGSAVPVTLRASQAVAADIPVQVQLQYDAARTISTSAPRSGDMLTITMPANQTEVTFTITVEDNDVNDDNGYVNLVIQPFTGGGQAYGKGASGNTATVVTDNDPLEISFKTDTVRIKEGNNGVSLMPFTLQLSRMSSRAIQVQYAFADAFEGAGADKDPQRAKAGEDFVAAVTSISIPPMQAEADITVPVNGDTQKEEDKYFALKLTAITVSGGLNTPVPGTLRTAIGMIENDDQDVDLEIRPHKGISPNGDGKNDVWIIENIEKYSRNEVVIVNRWGGTIFKTSNYHNTNNHFSGLANIGSGTGKELPDGSYFYILQVWDNSGKVTRYNGYIVIKYGL</sequence>
<keyword evidence="2" id="KW-0677">Repeat</keyword>
<organism evidence="7 8">
    <name type="scientific">Chitinophaga alhagiae</name>
    <dbReference type="NCBI Taxonomy" id="2203219"/>
    <lineage>
        <taxon>Bacteria</taxon>
        <taxon>Pseudomonadati</taxon>
        <taxon>Bacteroidota</taxon>
        <taxon>Chitinophagia</taxon>
        <taxon>Chitinophagales</taxon>
        <taxon>Chitinophagaceae</taxon>
        <taxon>Chitinophaga</taxon>
    </lineage>
</organism>
<evidence type="ECO:0000313" key="8">
    <source>
        <dbReference type="Proteomes" id="UP000246099"/>
    </source>
</evidence>
<dbReference type="RefSeq" id="WP_119075747.1">
    <property type="nucleotide sequence ID" value="NZ_CP029600.1"/>
</dbReference>
<dbReference type="EMBL" id="CP029600">
    <property type="protein sequence ID" value="AWO00380.1"/>
    <property type="molecule type" value="Genomic_DNA"/>
</dbReference>
<dbReference type="InterPro" id="IPR038081">
    <property type="entry name" value="CalX-like_sf"/>
</dbReference>
<dbReference type="NCBIfam" id="TIGR04131">
    <property type="entry name" value="Bac_Flav_CTERM"/>
    <property type="match status" value="1"/>
</dbReference>
<dbReference type="SUPFAM" id="SSF141072">
    <property type="entry name" value="CalX-like"/>
    <property type="match status" value="18"/>
</dbReference>
<accession>A0ABM6W8Z7</accession>
<feature type="chain" id="PRO_5046256544" description="Calx-beta domain-containing protein" evidence="5">
    <location>
        <begin position="29"/>
        <end position="3194"/>
    </location>
</feature>
<feature type="domain" description="Calx-beta" evidence="6">
    <location>
        <begin position="2949"/>
        <end position="3062"/>
    </location>
</feature>
<evidence type="ECO:0000256" key="1">
    <source>
        <dbReference type="ARBA" id="ARBA00022729"/>
    </source>
</evidence>
<evidence type="ECO:0000259" key="6">
    <source>
        <dbReference type="SMART" id="SM00237"/>
    </source>
</evidence>
<keyword evidence="8" id="KW-1185">Reference proteome</keyword>
<feature type="domain" description="Calx-beta" evidence="6">
    <location>
        <begin position="800"/>
        <end position="905"/>
    </location>
</feature>
<feature type="signal peptide" evidence="5">
    <location>
        <begin position="1"/>
        <end position="28"/>
    </location>
</feature>
<protein>
    <recommendedName>
        <fullName evidence="6">Calx-beta domain-containing protein</fullName>
    </recommendedName>
</protein>
<gene>
    <name evidence="7" type="ORF">DLD77_00990</name>
</gene>